<evidence type="ECO:0000259" key="1">
    <source>
        <dbReference type="Pfam" id="PF10536"/>
    </source>
</evidence>
<dbReference type="RefSeq" id="XP_014503407.1">
    <property type="nucleotide sequence ID" value="XM_014647921.1"/>
</dbReference>
<dbReference type="GeneID" id="106763763"/>
<dbReference type="STRING" id="3916.A0A1S3UBK1"/>
<feature type="domain" description="Aminotransferase-like plant mobile" evidence="1">
    <location>
        <begin position="229"/>
        <end position="381"/>
    </location>
</feature>
<reference evidence="3" key="2">
    <citation type="submission" date="2025-08" db="UniProtKB">
        <authorList>
            <consortium name="RefSeq"/>
        </authorList>
    </citation>
    <scope>IDENTIFICATION</scope>
    <source>
        <tissue evidence="3">Leaf</tissue>
    </source>
</reference>
<gene>
    <name evidence="3" type="primary">LOC106763763</name>
</gene>
<dbReference type="GO" id="GO:0010073">
    <property type="term" value="P:meristem maintenance"/>
    <property type="evidence" value="ECO:0007669"/>
    <property type="project" value="InterPro"/>
</dbReference>
<dbReference type="InterPro" id="IPR044824">
    <property type="entry name" value="MAIN-like"/>
</dbReference>
<proteinExistence type="predicted"/>
<dbReference type="KEGG" id="vra:106763763"/>
<keyword evidence="2" id="KW-1185">Reference proteome</keyword>
<organism evidence="2 3">
    <name type="scientific">Vigna radiata var. radiata</name>
    <name type="common">Mung bean</name>
    <name type="synonym">Phaseolus aureus</name>
    <dbReference type="NCBI Taxonomy" id="3916"/>
    <lineage>
        <taxon>Eukaryota</taxon>
        <taxon>Viridiplantae</taxon>
        <taxon>Streptophyta</taxon>
        <taxon>Embryophyta</taxon>
        <taxon>Tracheophyta</taxon>
        <taxon>Spermatophyta</taxon>
        <taxon>Magnoliopsida</taxon>
        <taxon>eudicotyledons</taxon>
        <taxon>Gunneridae</taxon>
        <taxon>Pentapetalae</taxon>
        <taxon>rosids</taxon>
        <taxon>fabids</taxon>
        <taxon>Fabales</taxon>
        <taxon>Fabaceae</taxon>
        <taxon>Papilionoideae</taxon>
        <taxon>50 kb inversion clade</taxon>
        <taxon>NPAAA clade</taxon>
        <taxon>indigoferoid/millettioid clade</taxon>
        <taxon>Phaseoleae</taxon>
        <taxon>Vigna</taxon>
    </lineage>
</organism>
<dbReference type="Proteomes" id="UP000087766">
    <property type="component" value="Chromosome 6"/>
</dbReference>
<feature type="domain" description="Aminotransferase-like plant mobile" evidence="1">
    <location>
        <begin position="147"/>
        <end position="194"/>
    </location>
</feature>
<dbReference type="PROSITE" id="PS51257">
    <property type="entry name" value="PROKAR_LIPOPROTEIN"/>
    <property type="match status" value="1"/>
</dbReference>
<dbReference type="Pfam" id="PF10536">
    <property type="entry name" value="PMD"/>
    <property type="match status" value="2"/>
</dbReference>
<dbReference type="InterPro" id="IPR019557">
    <property type="entry name" value="AminoTfrase-like_pln_mobile"/>
</dbReference>
<dbReference type="PANTHER" id="PTHR46033:SF8">
    <property type="entry name" value="PROTEIN MAINTENANCE OF MERISTEMS-LIKE"/>
    <property type="match status" value="1"/>
</dbReference>
<reference evidence="2" key="1">
    <citation type="journal article" date="2014" name="Nat. Commun.">
        <title>Genome sequence of mungbean and insights into evolution within Vigna species.</title>
        <authorList>
            <person name="Kang Y.J."/>
            <person name="Kim S.K."/>
            <person name="Kim M.Y."/>
            <person name="Lestari P."/>
            <person name="Kim K.H."/>
            <person name="Ha B.K."/>
            <person name="Jun T.H."/>
            <person name="Hwang W.J."/>
            <person name="Lee T."/>
            <person name="Lee J."/>
            <person name="Shim S."/>
            <person name="Yoon M.Y."/>
            <person name="Jang Y.E."/>
            <person name="Han K.S."/>
            <person name="Taeprayoon P."/>
            <person name="Yoon N."/>
            <person name="Somta P."/>
            <person name="Tanya P."/>
            <person name="Kim K.S."/>
            <person name="Gwag J.G."/>
            <person name="Moon J.K."/>
            <person name="Lee Y.H."/>
            <person name="Park B.S."/>
            <person name="Bombarely A."/>
            <person name="Doyle J.J."/>
            <person name="Jackson S.A."/>
            <person name="Schafleitner R."/>
            <person name="Srinives P."/>
            <person name="Varshney R.K."/>
            <person name="Lee S.H."/>
        </authorList>
    </citation>
    <scope>NUCLEOTIDE SEQUENCE [LARGE SCALE GENOMIC DNA]</scope>
    <source>
        <strain evidence="2">cv. VC1973A</strain>
    </source>
</reference>
<evidence type="ECO:0000313" key="3">
    <source>
        <dbReference type="RefSeq" id="XP_014503407.1"/>
    </source>
</evidence>
<protein>
    <submittedName>
        <fullName evidence="3">Protein MAIN-LIKE 1-like</fullName>
    </submittedName>
</protein>
<accession>A0A1S3UBK1</accession>
<sequence>MLVVKLNSRQGNYLFTVVSCDDGELQRNVAIWLVNVVGIVVVADSFSQPQMQKTEKSDGHNKQRMVIFTYYNEQQEGFPEGSSDPSLLVCYVDHVAYKLWEGEDRGELKLVSHGRKLSKFGIYYPHIEAYVLSSCLLPLCNISYETANKGLISAFMERWNRDTNNLNLPVGEMTITLDDVSTLLHISIVGQFCTYVRLEFAVATIVLVDLLGVEHADATSEMRHCRGAHSATSISVSYLLLFRNLRMCGEYSWGAAALTHMYEQFGDACFAQTKQLGGYVMLVQALIYEHFPRMENRNIVPAYQEVQSRAARYVTKRHISTIRVVRLQLDNLTHAGVIWNPFEAHRITYPFESITLFSVFIRLGVSMHRHMPERVLRQYGYE</sequence>
<dbReference type="OrthoDB" id="1436252at2759"/>
<dbReference type="PANTHER" id="PTHR46033">
    <property type="entry name" value="PROTEIN MAIN-LIKE 2"/>
    <property type="match status" value="1"/>
</dbReference>
<name>A0A1S3UBK1_VIGRR</name>
<evidence type="ECO:0000313" key="2">
    <source>
        <dbReference type="Proteomes" id="UP000087766"/>
    </source>
</evidence>
<dbReference type="AlphaFoldDB" id="A0A1S3UBK1"/>